<dbReference type="PROSITE" id="PS50297">
    <property type="entry name" value="ANK_REP_REGION"/>
    <property type="match status" value="1"/>
</dbReference>
<dbReference type="VEuPathDB" id="ToxoDB:CSUI_008743"/>
<keyword evidence="1" id="KW-0040">ANK repeat</keyword>
<organism evidence="4 5">
    <name type="scientific">Cystoisospora suis</name>
    <dbReference type="NCBI Taxonomy" id="483139"/>
    <lineage>
        <taxon>Eukaryota</taxon>
        <taxon>Sar</taxon>
        <taxon>Alveolata</taxon>
        <taxon>Apicomplexa</taxon>
        <taxon>Conoidasida</taxon>
        <taxon>Coccidia</taxon>
        <taxon>Eucoccidiorida</taxon>
        <taxon>Eimeriorina</taxon>
        <taxon>Sarcocystidae</taxon>
        <taxon>Cystoisospora</taxon>
    </lineage>
</organism>
<feature type="compositionally biased region" description="Acidic residues" evidence="3">
    <location>
        <begin position="59"/>
        <end position="69"/>
    </location>
</feature>
<dbReference type="Proteomes" id="UP000221165">
    <property type="component" value="Unassembled WGS sequence"/>
</dbReference>
<feature type="repeat" description="ANK" evidence="1">
    <location>
        <begin position="118"/>
        <end position="150"/>
    </location>
</feature>
<accession>A0A2C6KJY7</accession>
<feature type="region of interest" description="Disordered" evidence="3">
    <location>
        <begin position="174"/>
        <end position="198"/>
    </location>
</feature>
<dbReference type="GeneID" id="94432079"/>
<gene>
    <name evidence="4" type="ORF">CSUI_008743</name>
</gene>
<feature type="compositionally biased region" description="Basic and acidic residues" evidence="3">
    <location>
        <begin position="49"/>
        <end position="58"/>
    </location>
</feature>
<feature type="compositionally biased region" description="Basic and acidic residues" evidence="3">
    <location>
        <begin position="174"/>
        <end position="183"/>
    </location>
</feature>
<protein>
    <submittedName>
        <fullName evidence="4">Ankyrin repeat-containing protein</fullName>
    </submittedName>
</protein>
<comment type="caution">
    <text evidence="4">The sequence shown here is derived from an EMBL/GenBank/DDBJ whole genome shotgun (WGS) entry which is preliminary data.</text>
</comment>
<dbReference type="SMART" id="SM00248">
    <property type="entry name" value="ANK"/>
    <property type="match status" value="1"/>
</dbReference>
<dbReference type="AlphaFoldDB" id="A0A2C6KJY7"/>
<dbReference type="EMBL" id="MIGC01004979">
    <property type="protein sequence ID" value="PHJ17439.1"/>
    <property type="molecule type" value="Genomic_DNA"/>
</dbReference>
<evidence type="ECO:0000256" key="2">
    <source>
        <dbReference type="SAM" id="Coils"/>
    </source>
</evidence>
<feature type="coiled-coil region" evidence="2">
    <location>
        <begin position="342"/>
        <end position="372"/>
    </location>
</feature>
<dbReference type="RefSeq" id="XP_067919160.1">
    <property type="nucleotide sequence ID" value="XM_068068868.1"/>
</dbReference>
<keyword evidence="2" id="KW-0175">Coiled coil</keyword>
<dbReference type="InterPro" id="IPR002110">
    <property type="entry name" value="Ankyrin_rpt"/>
</dbReference>
<dbReference type="InterPro" id="IPR036770">
    <property type="entry name" value="Ankyrin_rpt-contain_sf"/>
</dbReference>
<evidence type="ECO:0000256" key="1">
    <source>
        <dbReference type="PROSITE-ProRule" id="PRU00023"/>
    </source>
</evidence>
<dbReference type="Gene3D" id="1.25.40.20">
    <property type="entry name" value="Ankyrin repeat-containing domain"/>
    <property type="match status" value="1"/>
</dbReference>
<feature type="region of interest" description="Disordered" evidence="3">
    <location>
        <begin position="49"/>
        <end position="74"/>
    </location>
</feature>
<proteinExistence type="predicted"/>
<keyword evidence="5" id="KW-1185">Reference proteome</keyword>
<dbReference type="SUPFAM" id="SSF48403">
    <property type="entry name" value="Ankyrin repeat"/>
    <property type="match status" value="1"/>
</dbReference>
<dbReference type="PROSITE" id="PS50088">
    <property type="entry name" value="ANK_REPEAT"/>
    <property type="match status" value="1"/>
</dbReference>
<evidence type="ECO:0000256" key="3">
    <source>
        <dbReference type="SAM" id="MobiDB-lite"/>
    </source>
</evidence>
<feature type="non-terminal residue" evidence="4">
    <location>
        <position position="1"/>
    </location>
</feature>
<dbReference type="Pfam" id="PF00023">
    <property type="entry name" value="Ank"/>
    <property type="match status" value="1"/>
</dbReference>
<sequence>ACLCTNLPAALLLLSRGADPNLFSLPSLSLSASTRNGILLQTALITKEGTEKERRKEEEESAEEEEGDGETPSLFDLPYLLRFAEEIEDRRSSVQFRKDISSSRSSSSSSSSACLSFREKTCLHIAAEKESIEMFYILLQHGADIDAVDSEGLRPEDQIANCIRHELASWIEKTERSRSRHDEEDREEGDGKEENSCFFPYEQKEEEAESSSSIVIDRECNIPRKKGKRRRIDALTSSSSSCGEEHEEEEETKEEDRKKLSFRQRRREEERNEAPSSSSPLYSDFPPGDILSVVTAGEDLLSRNERNLCLLSWLAGILEEEKETNFDIRRSGKKKKKSATICRDMKGRDDDYEKEENEEEEEEKSINFLEILSSDLQGPLVWPSVYPIETIDTCGRHLHITRKDEAEEERRKGLHGGDLFSHNKMPC</sequence>
<name>A0A2C6KJY7_9APIC</name>
<evidence type="ECO:0000313" key="4">
    <source>
        <dbReference type="EMBL" id="PHJ17439.1"/>
    </source>
</evidence>
<reference evidence="4 5" key="1">
    <citation type="journal article" date="2017" name="Int. J. Parasitol.">
        <title>The genome of the protozoan parasite Cystoisospora suis and a reverse vaccinology approach to identify vaccine candidates.</title>
        <authorList>
            <person name="Palmieri N."/>
            <person name="Shrestha A."/>
            <person name="Ruttkowski B."/>
            <person name="Beck T."/>
            <person name="Vogl C."/>
            <person name="Tomley F."/>
            <person name="Blake D.P."/>
            <person name="Joachim A."/>
        </authorList>
    </citation>
    <scope>NUCLEOTIDE SEQUENCE [LARGE SCALE GENOMIC DNA]</scope>
    <source>
        <strain evidence="4 5">Wien I</strain>
    </source>
</reference>
<feature type="region of interest" description="Disordered" evidence="3">
    <location>
        <begin position="231"/>
        <end position="287"/>
    </location>
</feature>
<dbReference type="OrthoDB" id="20872at2759"/>
<evidence type="ECO:0000313" key="5">
    <source>
        <dbReference type="Proteomes" id="UP000221165"/>
    </source>
</evidence>